<accession>A0A160T8G6</accession>
<organism evidence="1">
    <name type="scientific">hydrothermal vent metagenome</name>
    <dbReference type="NCBI Taxonomy" id="652676"/>
    <lineage>
        <taxon>unclassified sequences</taxon>
        <taxon>metagenomes</taxon>
        <taxon>ecological metagenomes</taxon>
    </lineage>
</organism>
<sequence>MARFFEIVELSNGDIALRRADEQDGDALVCIHFSEDAKASLQAHHMDVARVMLEAGVRKVGELSGMEVEREDFDAPEHHRSLH</sequence>
<proteinExistence type="predicted"/>
<dbReference type="AlphaFoldDB" id="A0A160T8G6"/>
<reference evidence="1" key="1">
    <citation type="submission" date="2015-10" db="EMBL/GenBank/DDBJ databases">
        <authorList>
            <person name="Gilbert D.G."/>
        </authorList>
    </citation>
    <scope>NUCLEOTIDE SEQUENCE</scope>
</reference>
<dbReference type="EMBL" id="CZQC01000011">
    <property type="protein sequence ID" value="CUS40355.1"/>
    <property type="molecule type" value="Genomic_DNA"/>
</dbReference>
<evidence type="ECO:0000313" key="1">
    <source>
        <dbReference type="EMBL" id="CUS40355.1"/>
    </source>
</evidence>
<gene>
    <name evidence="1" type="ORF">MGWOODY_Tha2071</name>
</gene>
<name>A0A160T8G6_9ZZZZ</name>
<protein>
    <submittedName>
        <fullName evidence="1">Uncharacterized protein</fullName>
    </submittedName>
</protein>